<evidence type="ECO:0000313" key="1">
    <source>
        <dbReference type="EMBL" id="GKV40920.1"/>
    </source>
</evidence>
<dbReference type="InterPro" id="IPR014756">
    <property type="entry name" value="Ig_E-set"/>
</dbReference>
<organism evidence="1 2">
    <name type="scientific">Rubroshorea leprosula</name>
    <dbReference type="NCBI Taxonomy" id="152421"/>
    <lineage>
        <taxon>Eukaryota</taxon>
        <taxon>Viridiplantae</taxon>
        <taxon>Streptophyta</taxon>
        <taxon>Embryophyta</taxon>
        <taxon>Tracheophyta</taxon>
        <taxon>Spermatophyta</taxon>
        <taxon>Magnoliopsida</taxon>
        <taxon>eudicotyledons</taxon>
        <taxon>Gunneridae</taxon>
        <taxon>Pentapetalae</taxon>
        <taxon>rosids</taxon>
        <taxon>malvids</taxon>
        <taxon>Malvales</taxon>
        <taxon>Dipterocarpaceae</taxon>
        <taxon>Rubroshorea</taxon>
    </lineage>
</organism>
<dbReference type="Gene3D" id="2.60.40.10">
    <property type="entry name" value="Immunoglobulins"/>
    <property type="match status" value="1"/>
</dbReference>
<evidence type="ECO:0000313" key="2">
    <source>
        <dbReference type="Proteomes" id="UP001054252"/>
    </source>
</evidence>
<sequence length="49" mass="5603">MTFLGLLSPSFENFKLQIKFIVDGQWTIDPQKESVYNGGICNNILLVDR</sequence>
<dbReference type="EMBL" id="BPVZ01000145">
    <property type="protein sequence ID" value="GKV40920.1"/>
    <property type="molecule type" value="Genomic_DNA"/>
</dbReference>
<accession>A0AAV5LUQ5</accession>
<protein>
    <recommendedName>
        <fullName evidence="3">AMP-activated protein kinase glycogen-binding domain-containing protein</fullName>
    </recommendedName>
</protein>
<dbReference type="PANTHER" id="PTHR47434:SF2">
    <property type="entry name" value="PROTEIN PTST HOMOLOG 3, CHLOROPLASTIC"/>
    <property type="match status" value="1"/>
</dbReference>
<dbReference type="Proteomes" id="UP001054252">
    <property type="component" value="Unassembled WGS sequence"/>
</dbReference>
<dbReference type="AlphaFoldDB" id="A0AAV5LUQ5"/>
<keyword evidence="2" id="KW-1185">Reference proteome</keyword>
<dbReference type="PANTHER" id="PTHR47434">
    <property type="entry name" value="PROTEIN PTST HOMOLOG 3, CHLOROPLASTIC"/>
    <property type="match status" value="1"/>
</dbReference>
<reference evidence="1 2" key="1">
    <citation type="journal article" date="2021" name="Commun. Biol.">
        <title>The genome of Shorea leprosula (Dipterocarpaceae) highlights the ecological relevance of drought in aseasonal tropical rainforests.</title>
        <authorList>
            <person name="Ng K.K.S."/>
            <person name="Kobayashi M.J."/>
            <person name="Fawcett J.A."/>
            <person name="Hatakeyama M."/>
            <person name="Paape T."/>
            <person name="Ng C.H."/>
            <person name="Ang C.C."/>
            <person name="Tnah L.H."/>
            <person name="Lee C.T."/>
            <person name="Nishiyama T."/>
            <person name="Sese J."/>
            <person name="O'Brien M.J."/>
            <person name="Copetti D."/>
            <person name="Mohd Noor M.I."/>
            <person name="Ong R.C."/>
            <person name="Putra M."/>
            <person name="Sireger I.Z."/>
            <person name="Indrioko S."/>
            <person name="Kosugi Y."/>
            <person name="Izuno A."/>
            <person name="Isagi Y."/>
            <person name="Lee S.L."/>
            <person name="Shimizu K.K."/>
        </authorList>
    </citation>
    <scope>NUCLEOTIDE SEQUENCE [LARGE SCALE GENOMIC DNA]</scope>
    <source>
        <strain evidence="1">214</strain>
    </source>
</reference>
<proteinExistence type="predicted"/>
<gene>
    <name evidence="1" type="ORF">SLEP1_g48514</name>
</gene>
<dbReference type="InterPro" id="IPR013783">
    <property type="entry name" value="Ig-like_fold"/>
</dbReference>
<evidence type="ECO:0008006" key="3">
    <source>
        <dbReference type="Google" id="ProtNLM"/>
    </source>
</evidence>
<dbReference type="SUPFAM" id="SSF81296">
    <property type="entry name" value="E set domains"/>
    <property type="match status" value="1"/>
</dbReference>
<comment type="caution">
    <text evidence="1">The sequence shown here is derived from an EMBL/GenBank/DDBJ whole genome shotgun (WGS) entry which is preliminary data.</text>
</comment>
<name>A0AAV5LUQ5_9ROSI</name>